<comment type="similarity">
    <text evidence="2">Belongs to the alpha-carbonic anhydrase family.</text>
</comment>
<dbReference type="AlphaFoldDB" id="A0A8C0DYV8"/>
<comment type="catalytic activity">
    <reaction evidence="11">
        <text>hydrogencarbonate + H(+) = CO2 + H2O</text>
        <dbReference type="Rhea" id="RHEA:10748"/>
        <dbReference type="ChEBI" id="CHEBI:15377"/>
        <dbReference type="ChEBI" id="CHEBI:15378"/>
        <dbReference type="ChEBI" id="CHEBI:16526"/>
        <dbReference type="ChEBI" id="CHEBI:17544"/>
        <dbReference type="EC" id="4.2.1.1"/>
    </reaction>
    <physiologicalReaction direction="left-to-right" evidence="11">
        <dbReference type="Rhea" id="RHEA:10749"/>
    </physiologicalReaction>
    <physiologicalReaction direction="right-to-left" evidence="11">
        <dbReference type="Rhea" id="RHEA:10750"/>
    </physiologicalReaction>
</comment>
<keyword evidence="6" id="KW-0472">Membrane</keyword>
<dbReference type="GO" id="GO:0008270">
    <property type="term" value="F:zinc ion binding"/>
    <property type="evidence" value="ECO:0007669"/>
    <property type="project" value="InterPro"/>
</dbReference>
<keyword evidence="6" id="KW-0336">GPI-anchor</keyword>
<evidence type="ECO:0000256" key="6">
    <source>
        <dbReference type="ARBA" id="ARBA00022622"/>
    </source>
</evidence>
<dbReference type="PANTHER" id="PTHR18952:SF95">
    <property type="entry name" value="CARBONIC ANHYDRASE 4"/>
    <property type="match status" value="1"/>
</dbReference>
<evidence type="ECO:0000256" key="4">
    <source>
        <dbReference type="ARBA" id="ARBA00014205"/>
    </source>
</evidence>
<evidence type="ECO:0000313" key="13">
    <source>
        <dbReference type="Ensembl" id="ENSBMSP00010028711.1"/>
    </source>
</evidence>
<dbReference type="PROSITE" id="PS51144">
    <property type="entry name" value="ALPHA_CA_2"/>
    <property type="match status" value="1"/>
</dbReference>
<dbReference type="PANTHER" id="PTHR18952">
    <property type="entry name" value="CARBONIC ANHYDRASE"/>
    <property type="match status" value="1"/>
</dbReference>
<evidence type="ECO:0000256" key="9">
    <source>
        <dbReference type="ARBA" id="ARBA00032355"/>
    </source>
</evidence>
<evidence type="ECO:0000256" key="10">
    <source>
        <dbReference type="ARBA" id="ARBA00045603"/>
    </source>
</evidence>
<dbReference type="Ensembl" id="ENSBMST00010031610.1">
    <property type="protein sequence ID" value="ENSBMSP00010028711.1"/>
    <property type="gene ID" value="ENSBMSG00010020631.1"/>
</dbReference>
<reference evidence="13" key="1">
    <citation type="submission" date="2023-09" db="UniProtKB">
        <authorList>
            <consortium name="Ensembl"/>
        </authorList>
    </citation>
    <scope>IDENTIFICATION</scope>
</reference>
<evidence type="ECO:0000256" key="8">
    <source>
        <dbReference type="ARBA" id="ARBA00032271"/>
    </source>
</evidence>
<dbReference type="GO" id="GO:0005886">
    <property type="term" value="C:plasma membrane"/>
    <property type="evidence" value="ECO:0007669"/>
    <property type="project" value="UniProtKB-SubCell"/>
</dbReference>
<feature type="domain" description="Alpha-carbonic anhydrase" evidence="12">
    <location>
        <begin position="12"/>
        <end position="267"/>
    </location>
</feature>
<name>A0A8C0DYV8_BALMU</name>
<protein>
    <recommendedName>
        <fullName evidence="4">Carbonic anhydrase 4</fullName>
    </recommendedName>
    <alternativeName>
        <fullName evidence="9">Carbonate dehydratase IV</fullName>
    </alternativeName>
    <alternativeName>
        <fullName evidence="8">Carbonic anhydrase IV</fullName>
    </alternativeName>
</protein>
<gene>
    <name evidence="13" type="primary">CA4</name>
</gene>
<dbReference type="InterPro" id="IPR036398">
    <property type="entry name" value="CA_dom_sf"/>
</dbReference>
<keyword evidence="7" id="KW-0449">Lipoprotein</keyword>
<evidence type="ECO:0000259" key="12">
    <source>
        <dbReference type="PROSITE" id="PS51144"/>
    </source>
</evidence>
<sequence length="294" mass="33083">VRDTWSLAVLRSHWCYQNQVKPSNYTCLGPDQWGDSCQNNRQSPINIVTAKTLLDPTWDPSPSPATTRSKVGRANNGHSVMVLLGDEASIAGGGLTARYRAKQLHLHWSKVMDRGSEHSFDGDPPTSPLFLSDLYIPMWGTQASLKPLSLLFQAGSENVNFQPLVQALSDIPSPNMNTTLKDNISLFDLLPKKEKLRHYFRYLGSLTTPGCDEKVVWTVFREPIQLHKDQILAFSQKLYYDNEKKLQMTDNVRPLQPRGKRQVFRSQAPGRLLPLPLPTLLTLALTCLTAGFLR</sequence>
<evidence type="ECO:0000256" key="7">
    <source>
        <dbReference type="ARBA" id="ARBA00023288"/>
    </source>
</evidence>
<evidence type="ECO:0000256" key="5">
    <source>
        <dbReference type="ARBA" id="ARBA00022475"/>
    </source>
</evidence>
<organism evidence="13">
    <name type="scientific">Balaenoptera musculus</name>
    <name type="common">Blue whale</name>
    <dbReference type="NCBI Taxonomy" id="9771"/>
    <lineage>
        <taxon>Eukaryota</taxon>
        <taxon>Metazoa</taxon>
        <taxon>Chordata</taxon>
        <taxon>Craniata</taxon>
        <taxon>Vertebrata</taxon>
        <taxon>Euteleostomi</taxon>
        <taxon>Mammalia</taxon>
        <taxon>Eutheria</taxon>
        <taxon>Laurasiatheria</taxon>
        <taxon>Artiodactyla</taxon>
        <taxon>Whippomorpha</taxon>
        <taxon>Cetacea</taxon>
        <taxon>Mysticeti</taxon>
        <taxon>Balaenopteridae</taxon>
        <taxon>Balaenoptera</taxon>
    </lineage>
</organism>
<comment type="subcellular location">
    <subcellularLocation>
        <location evidence="1">Cell membrane</location>
        <topology evidence="1">Lipid-anchor</topology>
        <topology evidence="1">GPI-anchor</topology>
    </subcellularLocation>
</comment>
<dbReference type="SMART" id="SM01057">
    <property type="entry name" value="Carb_anhydrase"/>
    <property type="match status" value="1"/>
</dbReference>
<dbReference type="Pfam" id="PF00194">
    <property type="entry name" value="Carb_anhydrase"/>
    <property type="match status" value="1"/>
</dbReference>
<keyword evidence="6" id="KW-0325">Glycoprotein</keyword>
<dbReference type="InterPro" id="IPR001148">
    <property type="entry name" value="CA_dom"/>
</dbReference>
<evidence type="ECO:0000256" key="2">
    <source>
        <dbReference type="ARBA" id="ARBA00010718"/>
    </source>
</evidence>
<dbReference type="Gene3D" id="3.10.200.10">
    <property type="entry name" value="Alpha carbonic anhydrase"/>
    <property type="match status" value="1"/>
</dbReference>
<proteinExistence type="inferred from homology"/>
<accession>A0A8C0DYV8</accession>
<comment type="function">
    <text evidence="10">Catalyzes the reversible hydration of carbon dioxide into bicarbonate and protons and thus is essential to maintaining intracellular and extracellular pH. May stimulate the sodium/bicarbonate transporter activity of SLC4A4 that acts in pH homeostasis. It is essential for acid overload removal from the retina and retina epithelium, and acid release in the choriocapillaris in the choroid.</text>
</comment>
<dbReference type="InterPro" id="IPR023561">
    <property type="entry name" value="Carbonic_anhydrase_a-class"/>
</dbReference>
<dbReference type="GO" id="GO:0004089">
    <property type="term" value="F:carbonate dehydratase activity"/>
    <property type="evidence" value="ECO:0007669"/>
    <property type="project" value="UniProtKB-EC"/>
</dbReference>
<keyword evidence="5" id="KW-1003">Cell membrane</keyword>
<evidence type="ECO:0000256" key="3">
    <source>
        <dbReference type="ARBA" id="ARBA00011736"/>
    </source>
</evidence>
<evidence type="ECO:0000256" key="1">
    <source>
        <dbReference type="ARBA" id="ARBA00004609"/>
    </source>
</evidence>
<evidence type="ECO:0000256" key="11">
    <source>
        <dbReference type="ARBA" id="ARBA00049061"/>
    </source>
</evidence>
<dbReference type="GeneTree" id="ENSGT00940000155690"/>
<dbReference type="SUPFAM" id="SSF51069">
    <property type="entry name" value="Carbonic anhydrase"/>
    <property type="match status" value="1"/>
</dbReference>
<dbReference type="GO" id="GO:0098552">
    <property type="term" value="C:side of membrane"/>
    <property type="evidence" value="ECO:0007669"/>
    <property type="project" value="UniProtKB-KW"/>
</dbReference>
<comment type="subunit">
    <text evidence="3">Interacts with SLC4A4.</text>
</comment>